<dbReference type="InterPro" id="IPR004394">
    <property type="entry name" value="Iojap/RsfS/C7orf30"/>
</dbReference>
<accession>A0A2T1DLW6</accession>
<dbReference type="PANTHER" id="PTHR21043:SF0">
    <property type="entry name" value="MITOCHONDRIAL ASSEMBLY OF RIBOSOMAL LARGE SUBUNIT PROTEIN 1"/>
    <property type="match status" value="1"/>
</dbReference>
<dbReference type="GO" id="GO:0042256">
    <property type="term" value="P:cytosolic ribosome assembly"/>
    <property type="evidence" value="ECO:0007669"/>
    <property type="project" value="UniProtKB-UniRule"/>
</dbReference>
<gene>
    <name evidence="2 3" type="primary">rsfS</name>
    <name evidence="3" type="ORF">C7B65_02435</name>
</gene>
<evidence type="ECO:0000313" key="4">
    <source>
        <dbReference type="Proteomes" id="UP000238634"/>
    </source>
</evidence>
<comment type="subcellular location">
    <subcellularLocation>
        <location evidence="2">Cytoplasm</location>
    </subcellularLocation>
</comment>
<comment type="subunit">
    <text evidence="2">Interacts with ribosomal protein uL14 (rplN).</text>
</comment>
<dbReference type="Gene3D" id="3.30.460.10">
    <property type="entry name" value="Beta Polymerase, domain 2"/>
    <property type="match status" value="1"/>
</dbReference>
<sequence>MTDFTKEQILSTFSGTTQTAPDRSYELALLAAEAADDRKGEEITLMKVGEVTVLADYFVVITGFSKVQVRAIATSIEDKILEKMNRRPLRSEGVSEGTWVLEDYGDVIVHVLMPQERERYDLEAFWGHAPRMAYAEIAS</sequence>
<dbReference type="GO" id="GO:0005737">
    <property type="term" value="C:cytoplasm"/>
    <property type="evidence" value="ECO:0007669"/>
    <property type="project" value="UniProtKB-SubCell"/>
</dbReference>
<dbReference type="Pfam" id="PF02410">
    <property type="entry name" value="RsfS"/>
    <property type="match status" value="1"/>
</dbReference>
<reference evidence="3 4" key="2">
    <citation type="submission" date="2018-03" db="EMBL/GenBank/DDBJ databases">
        <title>The ancient ancestry and fast evolution of plastids.</title>
        <authorList>
            <person name="Moore K.R."/>
            <person name="Magnabosco C."/>
            <person name="Momper L."/>
            <person name="Gold D.A."/>
            <person name="Bosak T."/>
            <person name="Fournier G.P."/>
        </authorList>
    </citation>
    <scope>NUCLEOTIDE SEQUENCE [LARGE SCALE GENOMIC DNA]</scope>
    <source>
        <strain evidence="3 4">ULC007</strain>
    </source>
</reference>
<dbReference type="InterPro" id="IPR043519">
    <property type="entry name" value="NT_sf"/>
</dbReference>
<dbReference type="AlphaFoldDB" id="A0A2T1DLW6"/>
<evidence type="ECO:0000256" key="2">
    <source>
        <dbReference type="HAMAP-Rule" id="MF_01477"/>
    </source>
</evidence>
<dbReference type="EMBL" id="PVWG01000002">
    <property type="protein sequence ID" value="PSB21466.1"/>
    <property type="molecule type" value="Genomic_DNA"/>
</dbReference>
<protein>
    <recommendedName>
        <fullName evidence="2">Ribosomal silencing factor RsfS</fullName>
    </recommendedName>
</protein>
<evidence type="ECO:0000256" key="1">
    <source>
        <dbReference type="ARBA" id="ARBA00010574"/>
    </source>
</evidence>
<reference evidence="3 4" key="1">
    <citation type="submission" date="2018-02" db="EMBL/GenBank/DDBJ databases">
        <authorList>
            <person name="Cohen D.B."/>
            <person name="Kent A.D."/>
        </authorList>
    </citation>
    <scope>NUCLEOTIDE SEQUENCE [LARGE SCALE GENOMIC DNA]</scope>
    <source>
        <strain evidence="3 4">ULC007</strain>
    </source>
</reference>
<dbReference type="PANTHER" id="PTHR21043">
    <property type="entry name" value="IOJAP SUPERFAMILY ORTHOLOG"/>
    <property type="match status" value="1"/>
</dbReference>
<dbReference type="GO" id="GO:0043023">
    <property type="term" value="F:ribosomal large subunit binding"/>
    <property type="evidence" value="ECO:0007669"/>
    <property type="project" value="TreeGrafter"/>
</dbReference>
<comment type="similarity">
    <text evidence="1 2">Belongs to the Iojap/RsfS family.</text>
</comment>
<dbReference type="GO" id="GO:0090071">
    <property type="term" value="P:negative regulation of ribosome biogenesis"/>
    <property type="evidence" value="ECO:0007669"/>
    <property type="project" value="UniProtKB-UniRule"/>
</dbReference>
<dbReference type="NCBIfam" id="TIGR00090">
    <property type="entry name" value="rsfS_iojap_ybeB"/>
    <property type="match status" value="1"/>
</dbReference>
<dbReference type="RefSeq" id="WP_073069322.1">
    <property type="nucleotide sequence ID" value="NZ_MPPI01000002.1"/>
</dbReference>
<dbReference type="OrthoDB" id="9793681at2"/>
<dbReference type="HAMAP" id="MF_01477">
    <property type="entry name" value="Iojap_RsfS"/>
    <property type="match status" value="1"/>
</dbReference>
<keyword evidence="2" id="KW-0810">Translation regulation</keyword>
<keyword evidence="2" id="KW-0963">Cytoplasm</keyword>
<proteinExistence type="inferred from homology"/>
<dbReference type="Proteomes" id="UP000238634">
    <property type="component" value="Unassembled WGS sequence"/>
</dbReference>
<name>A0A2T1DLW6_9CYAN</name>
<keyword evidence="4" id="KW-1185">Reference proteome</keyword>
<dbReference type="SUPFAM" id="SSF81301">
    <property type="entry name" value="Nucleotidyltransferase"/>
    <property type="match status" value="1"/>
</dbReference>
<dbReference type="STRING" id="1920490.GCA_001895925_01468"/>
<organism evidence="3 4">
    <name type="scientific">Phormidesmis priestleyi ULC007</name>
    <dbReference type="NCBI Taxonomy" id="1920490"/>
    <lineage>
        <taxon>Bacteria</taxon>
        <taxon>Bacillati</taxon>
        <taxon>Cyanobacteriota</taxon>
        <taxon>Cyanophyceae</taxon>
        <taxon>Leptolyngbyales</taxon>
        <taxon>Leptolyngbyaceae</taxon>
        <taxon>Phormidesmis</taxon>
    </lineage>
</organism>
<dbReference type="GO" id="GO:0017148">
    <property type="term" value="P:negative regulation of translation"/>
    <property type="evidence" value="ECO:0007669"/>
    <property type="project" value="UniProtKB-UniRule"/>
</dbReference>
<comment type="function">
    <text evidence="2">Functions as a ribosomal silencing factor. Interacts with ribosomal protein uL14 (rplN), blocking formation of intersubunit bridge B8. Prevents association of the 30S and 50S ribosomal subunits and the formation of functional ribosomes, thus repressing translation.</text>
</comment>
<comment type="caution">
    <text evidence="3">The sequence shown here is derived from an EMBL/GenBank/DDBJ whole genome shotgun (WGS) entry which is preliminary data.</text>
</comment>
<keyword evidence="2" id="KW-0678">Repressor</keyword>
<evidence type="ECO:0000313" key="3">
    <source>
        <dbReference type="EMBL" id="PSB21466.1"/>
    </source>
</evidence>